<evidence type="ECO:0000313" key="2">
    <source>
        <dbReference type="EMBL" id="MCS0594757.1"/>
    </source>
</evidence>
<dbReference type="Proteomes" id="UP001206572">
    <property type="component" value="Unassembled WGS sequence"/>
</dbReference>
<feature type="transmembrane region" description="Helical" evidence="1">
    <location>
        <begin position="52"/>
        <end position="74"/>
    </location>
</feature>
<evidence type="ECO:0008006" key="4">
    <source>
        <dbReference type="Google" id="ProtNLM"/>
    </source>
</evidence>
<name>A0ABT2AEU1_9BURK</name>
<accession>A0ABT2AEU1</accession>
<evidence type="ECO:0000313" key="3">
    <source>
        <dbReference type="Proteomes" id="UP001206572"/>
    </source>
</evidence>
<evidence type="ECO:0000256" key="1">
    <source>
        <dbReference type="SAM" id="Phobius"/>
    </source>
</evidence>
<keyword evidence="3" id="KW-1185">Reference proteome</keyword>
<gene>
    <name evidence="2" type="ORF">NX780_00185</name>
</gene>
<sequence length="156" mass="17487">MRQSGRAIQSPALPTLEHLHTGGLSVQHYLMLEGVARRLARKYPPDWLERHWGLLYAGTLAATFLLAALLALAWAPWWSVLVPLFGPTLVLVALPRLLFGRTPGHPRWAHRLAVLDSHDAALVRSLLGVEGSTPLSGERFFAIWRRARCLAEYRRA</sequence>
<proteinExistence type="predicted"/>
<comment type="caution">
    <text evidence="2">The sequence shown here is derived from an EMBL/GenBank/DDBJ whole genome shotgun (WGS) entry which is preliminary data.</text>
</comment>
<keyword evidence="1" id="KW-1133">Transmembrane helix</keyword>
<keyword evidence="1" id="KW-0472">Membrane</keyword>
<keyword evidence="1" id="KW-0812">Transmembrane</keyword>
<dbReference type="EMBL" id="JANUHA010000001">
    <property type="protein sequence ID" value="MCS0594757.1"/>
    <property type="molecule type" value="Genomic_DNA"/>
</dbReference>
<protein>
    <recommendedName>
        <fullName evidence="4">DUF2868 domain-containing protein</fullName>
    </recommendedName>
</protein>
<reference evidence="2 3" key="1">
    <citation type="submission" date="2022-08" db="EMBL/GenBank/DDBJ databases">
        <title>Reclassification of Massilia species as members of the genera Telluria, Duganella, Pseudoduganella, Mokoshia gen. nov. and Zemynaea gen. nov. using orthogonal and non-orthogonal genome-based approaches.</title>
        <authorList>
            <person name="Bowman J.P."/>
        </authorList>
    </citation>
    <scope>NUCLEOTIDE SEQUENCE [LARGE SCALE GENOMIC DNA]</scope>
    <source>
        <strain evidence="2 3">JCM 31661</strain>
    </source>
</reference>
<dbReference type="RefSeq" id="WP_258825849.1">
    <property type="nucleotide sequence ID" value="NZ_JANUHA010000001.1"/>
</dbReference>
<feature type="transmembrane region" description="Helical" evidence="1">
    <location>
        <begin position="80"/>
        <end position="99"/>
    </location>
</feature>
<organism evidence="2 3">
    <name type="scientific">Massilia agri</name>
    <dbReference type="NCBI Taxonomy" id="1886785"/>
    <lineage>
        <taxon>Bacteria</taxon>
        <taxon>Pseudomonadati</taxon>
        <taxon>Pseudomonadota</taxon>
        <taxon>Betaproteobacteria</taxon>
        <taxon>Burkholderiales</taxon>
        <taxon>Oxalobacteraceae</taxon>
        <taxon>Telluria group</taxon>
        <taxon>Massilia</taxon>
    </lineage>
</organism>